<evidence type="ECO:0000256" key="11">
    <source>
        <dbReference type="ARBA" id="ARBA00038408"/>
    </source>
</evidence>
<evidence type="ECO:0000259" key="15">
    <source>
        <dbReference type="PROSITE" id="PS50198"/>
    </source>
</evidence>
<evidence type="ECO:0000256" key="13">
    <source>
        <dbReference type="ARBA" id="ARBA00042775"/>
    </source>
</evidence>
<keyword evidence="8" id="KW-0143">Chaperone</keyword>
<dbReference type="SUPFAM" id="SSF54534">
    <property type="entry name" value="FKBP-like"/>
    <property type="match status" value="1"/>
</dbReference>
<comment type="caution">
    <text evidence="16">The sequence shown here is derived from an EMBL/GenBank/DDBJ whole genome shotgun (WGS) entry which is preliminary data.</text>
</comment>
<dbReference type="Gene3D" id="3.10.50.40">
    <property type="match status" value="1"/>
</dbReference>
<evidence type="ECO:0000256" key="1">
    <source>
        <dbReference type="ARBA" id="ARBA00004382"/>
    </source>
</evidence>
<dbReference type="RefSeq" id="WP_378222217.1">
    <property type="nucleotide sequence ID" value="NZ_JBHRTK010000015.1"/>
</dbReference>
<dbReference type="InterPro" id="IPR052029">
    <property type="entry name" value="PpiD_chaperone"/>
</dbReference>
<accession>A0ABV7KC91</accession>
<dbReference type="EMBL" id="JBHRTK010000015">
    <property type="protein sequence ID" value="MFC3207770.1"/>
    <property type="molecule type" value="Genomic_DNA"/>
</dbReference>
<dbReference type="PANTHER" id="PTHR47529:SF1">
    <property type="entry name" value="PERIPLASMIC CHAPERONE PPID"/>
    <property type="match status" value="1"/>
</dbReference>
<dbReference type="PANTHER" id="PTHR47529">
    <property type="entry name" value="PEPTIDYL-PROLYL CIS-TRANS ISOMERASE D"/>
    <property type="match status" value="1"/>
</dbReference>
<comment type="similarity">
    <text evidence="11">Belongs to the PpiD chaperone family.</text>
</comment>
<feature type="domain" description="PpiC" evidence="15">
    <location>
        <begin position="267"/>
        <end position="354"/>
    </location>
</feature>
<gene>
    <name evidence="16" type="ORF">ACFOHJ_16210</name>
</gene>
<name>A0ABV7KC91_9HYPH</name>
<evidence type="ECO:0000256" key="12">
    <source>
        <dbReference type="ARBA" id="ARBA00040743"/>
    </source>
</evidence>
<dbReference type="InterPro" id="IPR046357">
    <property type="entry name" value="PPIase_dom_sf"/>
</dbReference>
<dbReference type="Pfam" id="PF13145">
    <property type="entry name" value="Rotamase_2"/>
    <property type="match status" value="1"/>
</dbReference>
<evidence type="ECO:0000256" key="8">
    <source>
        <dbReference type="ARBA" id="ARBA00023186"/>
    </source>
</evidence>
<protein>
    <recommendedName>
        <fullName evidence="2">Parvulin-like PPIase</fullName>
    </recommendedName>
    <alternativeName>
        <fullName evidence="9">Peptidyl-prolyl cis-trans isomerase plp</fullName>
    </alternativeName>
    <alternativeName>
        <fullName evidence="12">Periplasmic chaperone PpiD</fullName>
    </alternativeName>
    <alternativeName>
        <fullName evidence="13">Periplasmic folding chaperone</fullName>
    </alternativeName>
    <alternativeName>
        <fullName evidence="10">Rotamase plp</fullName>
    </alternativeName>
</protein>
<evidence type="ECO:0000256" key="5">
    <source>
        <dbReference type="ARBA" id="ARBA00022692"/>
    </source>
</evidence>
<evidence type="ECO:0000256" key="9">
    <source>
        <dbReference type="ARBA" id="ARBA00030642"/>
    </source>
</evidence>
<keyword evidence="5" id="KW-0812">Transmembrane</keyword>
<sequence length="629" mass="67749">MLGSLRDAAGSWLAKGLLSILVLSFAVWGISGRIAGVAGHESVITVGGTSVSVNEYRLAYDRQVNALSQQYGQRITQEQAKGLGIDSQVLAQLVSGALLDEQARQMGLGVSKDKLAELTRDDDAFKGPDGKFDRRTFDYIMTQMGMRPEDYIANRAQVAVRQQIVEAVSDGLKAPDTFLKAVALYRGEDRTVDYLTLPKSLVEPIAAPSDSVLSSYFEENKKTYAAPEYRKFSYTRLNPEDIVDLSSVSDQQVKDAYEKDKARFTTPETRAIEQLVFKSKEAADAALASLKAGATFDKIAAAEGKTEADTQLGTLAKDKIADKAVADAAFALALNEVSPVVDGSFGPVLLRVTKINPEVVKSEADVAEEIRKDLALDEANRILLDTHDAYEDARAGGDTFAEAAAKLKLKVVTVEAIDRNGQTPDGTIVKDLPQSAQLIKAVFEAEVGTENDGLPTDADGYLFYEVEGITPARDRTLDEVRPKVVADWTAAETTKQLSEKADSLEKRVKSGETLDAIASELKIEKQTKRGVKRDAEDADFGRDGAAATFDVGEGGVGLFPAPTGDAEILFKVVEAIEPAGADASSVPEGQQKAIATSISNDLLDQLVAQLQTQYKIQIDQVAISQALTR</sequence>
<dbReference type="Pfam" id="PF13624">
    <property type="entry name" value="SurA_N_3"/>
    <property type="match status" value="1"/>
</dbReference>
<evidence type="ECO:0000256" key="2">
    <source>
        <dbReference type="ARBA" id="ARBA00018370"/>
    </source>
</evidence>
<keyword evidence="7" id="KW-0472">Membrane</keyword>
<keyword evidence="14" id="KW-0413">Isomerase</keyword>
<keyword evidence="6" id="KW-1133">Transmembrane helix</keyword>
<dbReference type="PROSITE" id="PS50198">
    <property type="entry name" value="PPIC_PPIASE_2"/>
    <property type="match status" value="1"/>
</dbReference>
<reference evidence="17" key="1">
    <citation type="journal article" date="2019" name="Int. J. Syst. Evol. Microbiol.">
        <title>The Global Catalogue of Microorganisms (GCM) 10K type strain sequencing project: providing services to taxonomists for standard genome sequencing and annotation.</title>
        <authorList>
            <consortium name="The Broad Institute Genomics Platform"/>
            <consortium name="The Broad Institute Genome Sequencing Center for Infectious Disease"/>
            <person name="Wu L."/>
            <person name="Ma J."/>
        </authorList>
    </citation>
    <scope>NUCLEOTIDE SEQUENCE [LARGE SCALE GENOMIC DNA]</scope>
    <source>
        <strain evidence="17">KCTC 52165</strain>
    </source>
</reference>
<dbReference type="InterPro" id="IPR000297">
    <property type="entry name" value="PPIase_PpiC"/>
</dbReference>
<organism evidence="16 17">
    <name type="scientific">Aquamicrobium soli</name>
    <dbReference type="NCBI Taxonomy" id="1811518"/>
    <lineage>
        <taxon>Bacteria</taxon>
        <taxon>Pseudomonadati</taxon>
        <taxon>Pseudomonadota</taxon>
        <taxon>Alphaproteobacteria</taxon>
        <taxon>Hyphomicrobiales</taxon>
        <taxon>Phyllobacteriaceae</taxon>
        <taxon>Aquamicrobium</taxon>
    </lineage>
</organism>
<evidence type="ECO:0000313" key="17">
    <source>
        <dbReference type="Proteomes" id="UP001595583"/>
    </source>
</evidence>
<evidence type="ECO:0000256" key="7">
    <source>
        <dbReference type="ARBA" id="ARBA00023136"/>
    </source>
</evidence>
<keyword evidence="17" id="KW-1185">Reference proteome</keyword>
<dbReference type="InterPro" id="IPR027304">
    <property type="entry name" value="Trigger_fact/SurA_dom_sf"/>
</dbReference>
<keyword evidence="14" id="KW-0697">Rotamase</keyword>
<dbReference type="Proteomes" id="UP001595583">
    <property type="component" value="Unassembled WGS sequence"/>
</dbReference>
<dbReference type="SUPFAM" id="SSF109998">
    <property type="entry name" value="Triger factor/SurA peptide-binding domain-like"/>
    <property type="match status" value="1"/>
</dbReference>
<comment type="subcellular location">
    <subcellularLocation>
        <location evidence="1">Cell inner membrane</location>
        <topology evidence="1">Single-pass type II membrane protein</topology>
        <orientation evidence="1">Periplasmic side</orientation>
    </subcellularLocation>
</comment>
<evidence type="ECO:0000256" key="3">
    <source>
        <dbReference type="ARBA" id="ARBA00022475"/>
    </source>
</evidence>
<evidence type="ECO:0000256" key="4">
    <source>
        <dbReference type="ARBA" id="ARBA00022519"/>
    </source>
</evidence>
<evidence type="ECO:0000313" key="16">
    <source>
        <dbReference type="EMBL" id="MFC3207770.1"/>
    </source>
</evidence>
<keyword evidence="3" id="KW-1003">Cell membrane</keyword>
<evidence type="ECO:0000256" key="10">
    <source>
        <dbReference type="ARBA" id="ARBA00031484"/>
    </source>
</evidence>
<proteinExistence type="inferred from homology"/>
<evidence type="ECO:0000256" key="6">
    <source>
        <dbReference type="ARBA" id="ARBA00022989"/>
    </source>
</evidence>
<evidence type="ECO:0000256" key="14">
    <source>
        <dbReference type="PROSITE-ProRule" id="PRU00278"/>
    </source>
</evidence>
<keyword evidence="4" id="KW-0997">Cell inner membrane</keyword>